<dbReference type="AlphaFoldDB" id="A0A4Q2DLY6"/>
<evidence type="ECO:0000313" key="2">
    <source>
        <dbReference type="Proteomes" id="UP000290288"/>
    </source>
</evidence>
<evidence type="ECO:0000313" key="1">
    <source>
        <dbReference type="EMBL" id="RXW21140.1"/>
    </source>
</evidence>
<organism evidence="1 2">
    <name type="scientific">Candolleomyces aberdarensis</name>
    <dbReference type="NCBI Taxonomy" id="2316362"/>
    <lineage>
        <taxon>Eukaryota</taxon>
        <taxon>Fungi</taxon>
        <taxon>Dikarya</taxon>
        <taxon>Basidiomycota</taxon>
        <taxon>Agaricomycotina</taxon>
        <taxon>Agaricomycetes</taxon>
        <taxon>Agaricomycetidae</taxon>
        <taxon>Agaricales</taxon>
        <taxon>Agaricineae</taxon>
        <taxon>Psathyrellaceae</taxon>
        <taxon>Candolleomyces</taxon>
    </lineage>
</organism>
<reference evidence="1 2" key="1">
    <citation type="submission" date="2019-01" db="EMBL/GenBank/DDBJ databases">
        <title>Draft genome sequence of Psathyrella aberdarensis IHI B618.</title>
        <authorList>
            <person name="Buettner E."/>
            <person name="Kellner H."/>
        </authorList>
    </citation>
    <scope>NUCLEOTIDE SEQUENCE [LARGE SCALE GENOMIC DNA]</scope>
    <source>
        <strain evidence="1 2">IHI B618</strain>
    </source>
</reference>
<comment type="caution">
    <text evidence="1">The sequence shown here is derived from an EMBL/GenBank/DDBJ whole genome shotgun (WGS) entry which is preliminary data.</text>
</comment>
<gene>
    <name evidence="1" type="ORF">EST38_g4695</name>
</gene>
<dbReference type="Proteomes" id="UP000290288">
    <property type="component" value="Unassembled WGS sequence"/>
</dbReference>
<accession>A0A4Q2DLY6</accession>
<name>A0A4Q2DLY6_9AGAR</name>
<sequence length="33" mass="3683">MSLCSPQWALSDERWSEPLLFSLVSMHSTAAMA</sequence>
<protein>
    <submittedName>
        <fullName evidence="1">Uncharacterized protein</fullName>
    </submittedName>
</protein>
<keyword evidence="2" id="KW-1185">Reference proteome</keyword>
<dbReference type="EMBL" id="SDEE01000119">
    <property type="protein sequence ID" value="RXW21140.1"/>
    <property type="molecule type" value="Genomic_DNA"/>
</dbReference>
<proteinExistence type="predicted"/>